<dbReference type="EMBL" id="OANU01000168">
    <property type="protein sequence ID" value="SNX50891.1"/>
    <property type="molecule type" value="Genomic_DNA"/>
</dbReference>
<evidence type="ECO:0000313" key="2">
    <source>
        <dbReference type="Proteomes" id="UP000219336"/>
    </source>
</evidence>
<sequence length="151" mass="17478">MRDQRVTVTYLGRGLKNSSDTDKKHDIKRADRLIGNPYLHSERLYFYEFMTEHLVGHNPLPLVIVDWSSINGQGIFQVLRASIPMGGRALTLYEKVYPESELNSEKAHNYLLDNLAHCLPVDCQPIRRLTNANVYGLYRASINECYFYCHN</sequence>
<dbReference type="PANTHER" id="PTHR35404">
    <property type="entry name" value="TRANSPOSASE OF TN10"/>
    <property type="match status" value="1"/>
</dbReference>
<accession>A0A240EQU0</accession>
<dbReference type="SUPFAM" id="SSF53098">
    <property type="entry name" value="Ribonuclease H-like"/>
    <property type="match status" value="1"/>
</dbReference>
<organism evidence="1 2">
    <name type="scientific">Vibrio thalassae</name>
    <dbReference type="NCBI Taxonomy" id="1243014"/>
    <lineage>
        <taxon>Bacteria</taxon>
        <taxon>Pseudomonadati</taxon>
        <taxon>Pseudomonadota</taxon>
        <taxon>Gammaproteobacteria</taxon>
        <taxon>Vibrionales</taxon>
        <taxon>Vibrionaceae</taxon>
        <taxon>Vibrio</taxon>
    </lineage>
</organism>
<evidence type="ECO:0008006" key="3">
    <source>
        <dbReference type="Google" id="ProtNLM"/>
    </source>
</evidence>
<dbReference type="PANTHER" id="PTHR35404:SF8">
    <property type="entry name" value="TRANSPOSASE OF TN10"/>
    <property type="match status" value="1"/>
</dbReference>
<keyword evidence="2" id="KW-1185">Reference proteome</keyword>
<name>A0A240EQU0_9VIBR</name>
<reference evidence="2" key="1">
    <citation type="submission" date="2016-06" db="EMBL/GenBank/DDBJ databases">
        <authorList>
            <person name="Rodrigo-Torres L."/>
            <person name="Arahal R.D."/>
            <person name="Lucena T."/>
        </authorList>
    </citation>
    <scope>NUCLEOTIDE SEQUENCE [LARGE SCALE GENOMIC DNA]</scope>
    <source>
        <strain evidence="2">CECT8203</strain>
    </source>
</reference>
<dbReference type="InterPro" id="IPR012337">
    <property type="entry name" value="RNaseH-like_sf"/>
</dbReference>
<proteinExistence type="predicted"/>
<dbReference type="AlphaFoldDB" id="A0A240EQU0"/>
<gene>
    <name evidence="1" type="ORF">VTH8203_04565</name>
</gene>
<dbReference type="Proteomes" id="UP000219336">
    <property type="component" value="Unassembled WGS sequence"/>
</dbReference>
<dbReference type="OrthoDB" id="6140187at2"/>
<protein>
    <recommendedName>
        <fullName evidence="3">Transposase</fullName>
    </recommendedName>
</protein>
<evidence type="ECO:0000313" key="1">
    <source>
        <dbReference type="EMBL" id="SNX50891.1"/>
    </source>
</evidence>